<feature type="domain" description="Radical SAM core" evidence="8">
    <location>
        <begin position="154"/>
        <end position="327"/>
    </location>
</feature>
<dbReference type="SFLD" id="SFLDG01082">
    <property type="entry name" value="B12-binding_domain_containing"/>
    <property type="match status" value="1"/>
</dbReference>
<dbReference type="SFLD" id="SFLDS00029">
    <property type="entry name" value="Radical_SAM"/>
    <property type="match status" value="1"/>
</dbReference>
<organism evidence="9">
    <name type="scientific">marine metagenome</name>
    <dbReference type="NCBI Taxonomy" id="408172"/>
    <lineage>
        <taxon>unclassified sequences</taxon>
        <taxon>metagenomes</taxon>
        <taxon>ecological metagenomes</taxon>
    </lineage>
</organism>
<reference evidence="9" key="1">
    <citation type="submission" date="2018-05" db="EMBL/GenBank/DDBJ databases">
        <authorList>
            <person name="Lanie J.A."/>
            <person name="Ng W.-L."/>
            <person name="Kazmierczak K.M."/>
            <person name="Andrzejewski T.M."/>
            <person name="Davidsen T.M."/>
            <person name="Wayne K.J."/>
            <person name="Tettelin H."/>
            <person name="Glass J.I."/>
            <person name="Rusch D."/>
            <person name="Podicherti R."/>
            <person name="Tsui H.-C.T."/>
            <person name="Winkler M.E."/>
        </authorList>
    </citation>
    <scope>NUCLEOTIDE SEQUENCE</scope>
</reference>
<evidence type="ECO:0000259" key="7">
    <source>
        <dbReference type="PROSITE" id="PS51332"/>
    </source>
</evidence>
<dbReference type="SFLD" id="SFLDG01123">
    <property type="entry name" value="methyltransferase_(Class_B)"/>
    <property type="match status" value="1"/>
</dbReference>
<dbReference type="SUPFAM" id="SSF102114">
    <property type="entry name" value="Radical SAM enzymes"/>
    <property type="match status" value="1"/>
</dbReference>
<dbReference type="InterPro" id="IPR007197">
    <property type="entry name" value="rSAM"/>
</dbReference>
<name>A0A382DJL5_9ZZZZ</name>
<dbReference type="GO" id="GO:0051539">
    <property type="term" value="F:4 iron, 4 sulfur cluster binding"/>
    <property type="evidence" value="ECO:0007669"/>
    <property type="project" value="UniProtKB-KW"/>
</dbReference>
<accession>A0A382DJL5</accession>
<gene>
    <name evidence="9" type="ORF">METZ01_LOCUS191520</name>
</gene>
<evidence type="ECO:0000256" key="1">
    <source>
        <dbReference type="ARBA" id="ARBA00001966"/>
    </source>
</evidence>
<dbReference type="EMBL" id="UINC01039741">
    <property type="protein sequence ID" value="SVB38666.1"/>
    <property type="molecule type" value="Genomic_DNA"/>
</dbReference>
<sequence length="327" mass="37193">MKITLIKPNIGRMESGPYIDEGRMEPLQLGLLAGMLPRDIEVAAYDDRMEPIPYDNPTDLVAITVETFTAKRAYEISAEYRQRGVPVILGGIHPTLIPDEAAQHADSLYLGDAEFLWRKVVSDAQKGKLQSLYKADVGTPQPRILPRRDIFVGKGYLPITLLQFSRGCHFSCYFCAISTYFNKTQYIREIREVIQEIESQDRKFLFFVDDNIASNKEALKTLCRELIPLKVRWVSQASLDITSDQELLRLMSKSGCVGHVIGFESLDLNNLRTMKKASNLLDFSKDYKIQLEILRDHGLQTWASFTLGHDHDSKESIKQTLAFALEN</sequence>
<dbReference type="InterPro" id="IPR023404">
    <property type="entry name" value="rSAM_horseshoe"/>
</dbReference>
<dbReference type="PANTHER" id="PTHR43409:SF7">
    <property type="entry name" value="BLL1977 PROTEIN"/>
    <property type="match status" value="1"/>
</dbReference>
<dbReference type="InterPro" id="IPR058240">
    <property type="entry name" value="rSAM_sf"/>
</dbReference>
<dbReference type="Pfam" id="PF04055">
    <property type="entry name" value="Radical_SAM"/>
    <property type="match status" value="1"/>
</dbReference>
<feature type="domain" description="B12-binding" evidence="7">
    <location>
        <begin position="1"/>
        <end position="131"/>
    </location>
</feature>
<protein>
    <submittedName>
        <fullName evidence="9">Uncharacterized protein</fullName>
    </submittedName>
</protein>
<dbReference type="Gene3D" id="3.80.30.20">
    <property type="entry name" value="tm_1862 like domain"/>
    <property type="match status" value="1"/>
</dbReference>
<proteinExistence type="predicted"/>
<evidence type="ECO:0000256" key="2">
    <source>
        <dbReference type="ARBA" id="ARBA00022679"/>
    </source>
</evidence>
<evidence type="ECO:0000256" key="6">
    <source>
        <dbReference type="ARBA" id="ARBA00023014"/>
    </source>
</evidence>
<dbReference type="PANTHER" id="PTHR43409">
    <property type="entry name" value="ANAEROBIC MAGNESIUM-PROTOPORPHYRIN IX MONOMETHYL ESTER CYCLASE-RELATED"/>
    <property type="match status" value="1"/>
</dbReference>
<keyword evidence="3" id="KW-0949">S-adenosyl-L-methionine</keyword>
<dbReference type="PROSITE" id="PS51332">
    <property type="entry name" value="B12_BINDING"/>
    <property type="match status" value="1"/>
</dbReference>
<evidence type="ECO:0000256" key="4">
    <source>
        <dbReference type="ARBA" id="ARBA00022723"/>
    </source>
</evidence>
<keyword evidence="6" id="KW-0411">Iron-sulfur</keyword>
<evidence type="ECO:0000313" key="9">
    <source>
        <dbReference type="EMBL" id="SVB38666.1"/>
    </source>
</evidence>
<keyword evidence="2" id="KW-0808">Transferase</keyword>
<dbReference type="PROSITE" id="PS51918">
    <property type="entry name" value="RADICAL_SAM"/>
    <property type="match status" value="1"/>
</dbReference>
<dbReference type="Gene3D" id="3.40.50.280">
    <property type="entry name" value="Cobalamin-binding domain"/>
    <property type="match status" value="1"/>
</dbReference>
<dbReference type="InterPro" id="IPR034466">
    <property type="entry name" value="Methyltransferase_Class_B"/>
</dbReference>
<dbReference type="InterPro" id="IPR051198">
    <property type="entry name" value="BchE-like"/>
</dbReference>
<evidence type="ECO:0000256" key="3">
    <source>
        <dbReference type="ARBA" id="ARBA00022691"/>
    </source>
</evidence>
<comment type="cofactor">
    <cofactor evidence="1">
        <name>[4Fe-4S] cluster</name>
        <dbReference type="ChEBI" id="CHEBI:49883"/>
    </cofactor>
</comment>
<feature type="non-terminal residue" evidence="9">
    <location>
        <position position="327"/>
    </location>
</feature>
<dbReference type="AlphaFoldDB" id="A0A382DJL5"/>
<dbReference type="GO" id="GO:0003824">
    <property type="term" value="F:catalytic activity"/>
    <property type="evidence" value="ECO:0007669"/>
    <property type="project" value="InterPro"/>
</dbReference>
<dbReference type="GO" id="GO:0046872">
    <property type="term" value="F:metal ion binding"/>
    <property type="evidence" value="ECO:0007669"/>
    <property type="project" value="UniProtKB-KW"/>
</dbReference>
<dbReference type="GO" id="GO:0005829">
    <property type="term" value="C:cytosol"/>
    <property type="evidence" value="ECO:0007669"/>
    <property type="project" value="TreeGrafter"/>
</dbReference>
<evidence type="ECO:0000259" key="8">
    <source>
        <dbReference type="PROSITE" id="PS51918"/>
    </source>
</evidence>
<dbReference type="InterPro" id="IPR006158">
    <property type="entry name" value="Cobalamin-bd"/>
</dbReference>
<keyword evidence="5" id="KW-0408">Iron</keyword>
<keyword evidence="4" id="KW-0479">Metal-binding</keyword>
<dbReference type="CDD" id="cd01335">
    <property type="entry name" value="Radical_SAM"/>
    <property type="match status" value="1"/>
</dbReference>
<dbReference type="GO" id="GO:0031419">
    <property type="term" value="F:cobalamin binding"/>
    <property type="evidence" value="ECO:0007669"/>
    <property type="project" value="InterPro"/>
</dbReference>
<evidence type="ECO:0000256" key="5">
    <source>
        <dbReference type="ARBA" id="ARBA00023004"/>
    </source>
</evidence>